<dbReference type="Proteomes" id="UP000095300">
    <property type="component" value="Unassembled WGS sequence"/>
</dbReference>
<dbReference type="EnsemblMetazoa" id="SCAU000814-RA">
    <property type="protein sequence ID" value="SCAU000814-PA"/>
    <property type="gene ID" value="SCAU000814"/>
</dbReference>
<sequence>MSKGLMRTCFILNIVVLLSLECQSGELPSDIVKCTVGDNDCVRDKIMEVFQKYPKGNPKFGLPNISALTLNDVTIAQVKGNAPITLNFKFLKMTVYNMEKSIILNTTGWSREPKIIETYSFVDFVKIVGDYESEGKALLFTLNGKGKGVVELSNCTTHTKWRLDFEQRSDGKKYIKVSKLKAVMTPQKMVIKLDNLVKGSKELTDSLNSALNENWMDFWNELSDGIGNSITQIFTNVLSSVFNELSYDDFFST</sequence>
<evidence type="ECO:0008006" key="7">
    <source>
        <dbReference type="Google" id="ProtNLM"/>
    </source>
</evidence>
<keyword evidence="1 4" id="KW-0732">Signal</keyword>
<dbReference type="InterPro" id="IPR010562">
    <property type="entry name" value="Haemolymph_juvenile_hormone-bd"/>
</dbReference>
<dbReference type="KEGG" id="scac:106090938"/>
<evidence type="ECO:0000313" key="6">
    <source>
        <dbReference type="Proteomes" id="UP000095300"/>
    </source>
</evidence>
<evidence type="ECO:0000256" key="2">
    <source>
        <dbReference type="ARBA" id="ARBA00023108"/>
    </source>
</evidence>
<dbReference type="FunFam" id="3.15.10.30:FF:000001">
    <property type="entry name" value="Takeout-like protein 1"/>
    <property type="match status" value="1"/>
</dbReference>
<proteinExistence type="inferred from homology"/>
<dbReference type="VEuPathDB" id="VectorBase:SCAU000814"/>
<feature type="chain" id="PRO_5009325260" description="Hemolymph juvenile hormone binding protein" evidence="4">
    <location>
        <begin position="25"/>
        <end position="253"/>
    </location>
</feature>
<dbReference type="Pfam" id="PF06585">
    <property type="entry name" value="JHBP"/>
    <property type="match status" value="1"/>
</dbReference>
<dbReference type="Gene3D" id="3.15.10.30">
    <property type="entry name" value="Haemolymph juvenile hormone binding protein"/>
    <property type="match status" value="1"/>
</dbReference>
<name>A0A1I8NP72_STOCA</name>
<dbReference type="AlphaFoldDB" id="A0A1I8NP72"/>
<gene>
    <name evidence="5" type="primary">106090938</name>
</gene>
<dbReference type="GO" id="GO:0005615">
    <property type="term" value="C:extracellular space"/>
    <property type="evidence" value="ECO:0007669"/>
    <property type="project" value="TreeGrafter"/>
</dbReference>
<organism evidence="5 6">
    <name type="scientific">Stomoxys calcitrans</name>
    <name type="common">Stable fly</name>
    <name type="synonym">Conops calcitrans</name>
    <dbReference type="NCBI Taxonomy" id="35570"/>
    <lineage>
        <taxon>Eukaryota</taxon>
        <taxon>Metazoa</taxon>
        <taxon>Ecdysozoa</taxon>
        <taxon>Arthropoda</taxon>
        <taxon>Hexapoda</taxon>
        <taxon>Insecta</taxon>
        <taxon>Pterygota</taxon>
        <taxon>Neoptera</taxon>
        <taxon>Endopterygota</taxon>
        <taxon>Diptera</taxon>
        <taxon>Brachycera</taxon>
        <taxon>Muscomorpha</taxon>
        <taxon>Muscoidea</taxon>
        <taxon>Muscidae</taxon>
        <taxon>Stomoxys</taxon>
    </lineage>
</organism>
<dbReference type="GO" id="GO:0007623">
    <property type="term" value="P:circadian rhythm"/>
    <property type="evidence" value="ECO:0007669"/>
    <property type="project" value="UniProtKB-ARBA"/>
</dbReference>
<evidence type="ECO:0000256" key="1">
    <source>
        <dbReference type="ARBA" id="ARBA00022729"/>
    </source>
</evidence>
<dbReference type="PANTHER" id="PTHR11008:SF32">
    <property type="entry name" value="CIRCADIAN CLOCK-CONTROLLED PROTEIN DAYWAKE-RELATED"/>
    <property type="match status" value="1"/>
</dbReference>
<comment type="similarity">
    <text evidence="3">Belongs to the TO family.</text>
</comment>
<dbReference type="PANTHER" id="PTHR11008">
    <property type="entry name" value="PROTEIN TAKEOUT-LIKE PROTEIN"/>
    <property type="match status" value="1"/>
</dbReference>
<dbReference type="InterPro" id="IPR038606">
    <property type="entry name" value="To_sf"/>
</dbReference>
<feature type="signal peptide" evidence="4">
    <location>
        <begin position="1"/>
        <end position="24"/>
    </location>
</feature>
<protein>
    <recommendedName>
        <fullName evidence="7">Hemolymph juvenile hormone binding protein</fullName>
    </recommendedName>
</protein>
<keyword evidence="2" id="KW-0090">Biological rhythms</keyword>
<evidence type="ECO:0000256" key="3">
    <source>
        <dbReference type="ARBA" id="ARBA00060902"/>
    </source>
</evidence>
<reference evidence="5" key="1">
    <citation type="submission" date="2020-05" db="UniProtKB">
        <authorList>
            <consortium name="EnsemblMetazoa"/>
        </authorList>
    </citation>
    <scope>IDENTIFICATION</scope>
    <source>
        <strain evidence="5">USDA</strain>
    </source>
</reference>
<dbReference type="OrthoDB" id="8190514at2759"/>
<dbReference type="SMART" id="SM00700">
    <property type="entry name" value="JHBP"/>
    <property type="match status" value="1"/>
</dbReference>
<accession>A0A1I8NP72</accession>
<keyword evidence="6" id="KW-1185">Reference proteome</keyword>
<evidence type="ECO:0000256" key="4">
    <source>
        <dbReference type="SAM" id="SignalP"/>
    </source>
</evidence>
<evidence type="ECO:0000313" key="5">
    <source>
        <dbReference type="EnsemblMetazoa" id="SCAU000814-PA"/>
    </source>
</evidence>